<dbReference type="InterPro" id="IPR001547">
    <property type="entry name" value="Glyco_hydro_5"/>
</dbReference>
<evidence type="ECO:0000256" key="4">
    <source>
        <dbReference type="ARBA" id="ARBA00022801"/>
    </source>
</evidence>
<keyword evidence="3" id="KW-0732">Signal</keyword>
<keyword evidence="7" id="KW-0326">Glycosidase</keyword>
<evidence type="ECO:0000256" key="5">
    <source>
        <dbReference type="ARBA" id="ARBA00023001"/>
    </source>
</evidence>
<dbReference type="PROSITE" id="PS51173">
    <property type="entry name" value="CBM2"/>
    <property type="match status" value="1"/>
</dbReference>
<dbReference type="InterPro" id="IPR017853">
    <property type="entry name" value="GH"/>
</dbReference>
<dbReference type="Pfam" id="PF00553">
    <property type="entry name" value="CBM_2"/>
    <property type="match status" value="1"/>
</dbReference>
<dbReference type="InterPro" id="IPR012291">
    <property type="entry name" value="CBM2_carb-bd_dom_sf"/>
</dbReference>
<dbReference type="Pfam" id="PF00150">
    <property type="entry name" value="Cellulase"/>
    <property type="match status" value="1"/>
</dbReference>
<accession>A0A402BFP4</accession>
<gene>
    <name evidence="11" type="ORF">KDA_55710</name>
</gene>
<dbReference type="EMBL" id="BIFT01000002">
    <property type="protein sequence ID" value="GCE30087.1"/>
    <property type="molecule type" value="Genomic_DNA"/>
</dbReference>
<dbReference type="RefSeq" id="WP_246039262.1">
    <property type="nucleotide sequence ID" value="NZ_BIFT01000002.1"/>
</dbReference>
<feature type="domain" description="CBM2" evidence="10">
    <location>
        <begin position="548"/>
        <end position="656"/>
    </location>
</feature>
<protein>
    <recommendedName>
        <fullName evidence="2">cellulase</fullName>
        <ecNumber evidence="2">3.2.1.4</ecNumber>
    </recommendedName>
</protein>
<evidence type="ECO:0000313" key="11">
    <source>
        <dbReference type="EMBL" id="GCE30087.1"/>
    </source>
</evidence>
<evidence type="ECO:0000313" key="12">
    <source>
        <dbReference type="Proteomes" id="UP000287171"/>
    </source>
</evidence>
<dbReference type="Gene3D" id="2.60.40.290">
    <property type="match status" value="1"/>
</dbReference>
<dbReference type="PANTHER" id="PTHR34142:SF1">
    <property type="entry name" value="GLYCOSIDE HYDROLASE FAMILY 5 DOMAIN-CONTAINING PROTEIN"/>
    <property type="match status" value="1"/>
</dbReference>
<dbReference type="Gene3D" id="3.20.20.80">
    <property type="entry name" value="Glycosidases"/>
    <property type="match status" value="1"/>
</dbReference>
<evidence type="ECO:0000256" key="3">
    <source>
        <dbReference type="ARBA" id="ARBA00022729"/>
    </source>
</evidence>
<sequence>MTRKQRALCFGSLLVLGILCFSILSLSNAPRAVRASGSLPTGLHVVGGQIQDGGGNVIVPHGLDRSGSQYQCVKGGGSTFDGPSDQTSVGIMTSWNTNIVRVPLNEDCWLGINGEPADGDSSAKYQQDIINYVNLLNQNNQIVILELHWNAPGGQQALGQQPMPDADHAPAFWQSVSNTFKNNSSVMFDLYNEPYTNSWSCWLNGSSGANSSPCNDTGFAVAGMKTLISTVRNTGATNVILLGGLQYANDVSGWLNQVQQLPQNLQSNLVASFHIYPNNACISTSCLDGNVAPIQAKFPVLAGEIGEYDCQHGFIDTIMSWFDSHKIGYLGWAWNTQSCTSTPALISDFNGTPTAYGQGFKSHLATLNNGGGGGNGGGSTVTDPLNDYSKIFAHSSNLTFDNTNTANFNNDASRLTRTATSAESVVWKQAGMTQFQADTYYWPTQTVSDFQFYTSPDNSSYTAASPQKNNLGGNWTHIQYTLTVPAGTNYVKVVFPTDATNAWDPQISQVTLTYAAGTATPTPTPTTTPPTPTPTTTPPTPTPTPTGTPVSGGTCKVVYSITNQWSGGFNGDIVITNTGSTAINGWTLKWNFANGQQVTNGWNGTFTQQGATVTVTNASYNGTIAAGGNTDIGFSANVGSTNTNPTSFTLNGAQCQ</sequence>
<dbReference type="GO" id="GO:0030247">
    <property type="term" value="F:polysaccharide binding"/>
    <property type="evidence" value="ECO:0007669"/>
    <property type="project" value="UniProtKB-UniRule"/>
</dbReference>
<proteinExistence type="predicted"/>
<evidence type="ECO:0000256" key="9">
    <source>
        <dbReference type="SAM" id="MobiDB-lite"/>
    </source>
</evidence>
<evidence type="ECO:0000256" key="1">
    <source>
        <dbReference type="ARBA" id="ARBA00000966"/>
    </source>
</evidence>
<evidence type="ECO:0000256" key="8">
    <source>
        <dbReference type="ARBA" id="ARBA00023326"/>
    </source>
</evidence>
<keyword evidence="6" id="KW-0119">Carbohydrate metabolism</keyword>
<dbReference type="SUPFAM" id="SSF49384">
    <property type="entry name" value="Carbohydrate-binding domain"/>
    <property type="match status" value="1"/>
</dbReference>
<dbReference type="GO" id="GO:0008810">
    <property type="term" value="F:cellulase activity"/>
    <property type="evidence" value="ECO:0007669"/>
    <property type="project" value="UniProtKB-EC"/>
</dbReference>
<keyword evidence="8" id="KW-0624">Polysaccharide degradation</keyword>
<comment type="catalytic activity">
    <reaction evidence="1">
        <text>Endohydrolysis of (1-&gt;4)-beta-D-glucosidic linkages in cellulose, lichenin and cereal beta-D-glucans.</text>
        <dbReference type="EC" id="3.2.1.4"/>
    </reaction>
</comment>
<evidence type="ECO:0000256" key="6">
    <source>
        <dbReference type="ARBA" id="ARBA00023277"/>
    </source>
</evidence>
<dbReference type="AlphaFoldDB" id="A0A402BFP4"/>
<dbReference type="InterPro" id="IPR008965">
    <property type="entry name" value="CBM2/CBM3_carb-bd_dom_sf"/>
</dbReference>
<dbReference type="EC" id="3.2.1.4" evidence="2"/>
<dbReference type="Proteomes" id="UP000287171">
    <property type="component" value="Unassembled WGS sequence"/>
</dbReference>
<dbReference type="SUPFAM" id="SSF51445">
    <property type="entry name" value="(Trans)glycosidases"/>
    <property type="match status" value="1"/>
</dbReference>
<comment type="caution">
    <text evidence="11">The sequence shown here is derived from an EMBL/GenBank/DDBJ whole genome shotgun (WGS) entry which is preliminary data.</text>
</comment>
<dbReference type="SMART" id="SM00637">
    <property type="entry name" value="CBD_II"/>
    <property type="match status" value="1"/>
</dbReference>
<reference evidence="12" key="1">
    <citation type="submission" date="2018-12" db="EMBL/GenBank/DDBJ databases">
        <title>Tengunoibacter tsumagoiensis gen. nov., sp. nov., Dictyobacter kobayashii sp. nov., D. alpinus sp. nov., and D. joshuensis sp. nov. and description of Dictyobacteraceae fam. nov. within the order Ktedonobacterales isolated from Tengu-no-mugimeshi.</title>
        <authorList>
            <person name="Wang C.M."/>
            <person name="Zheng Y."/>
            <person name="Sakai Y."/>
            <person name="Toyoda A."/>
            <person name="Minakuchi Y."/>
            <person name="Abe K."/>
            <person name="Yokota A."/>
            <person name="Yabe S."/>
        </authorList>
    </citation>
    <scope>NUCLEOTIDE SEQUENCE [LARGE SCALE GENOMIC DNA]</scope>
    <source>
        <strain evidence="12">Uno16</strain>
    </source>
</reference>
<evidence type="ECO:0000256" key="7">
    <source>
        <dbReference type="ARBA" id="ARBA00023295"/>
    </source>
</evidence>
<feature type="region of interest" description="Disordered" evidence="9">
    <location>
        <begin position="517"/>
        <end position="550"/>
    </location>
</feature>
<dbReference type="PANTHER" id="PTHR34142">
    <property type="entry name" value="ENDO-BETA-1,4-GLUCANASE A"/>
    <property type="match status" value="1"/>
</dbReference>
<evidence type="ECO:0000259" key="10">
    <source>
        <dbReference type="PROSITE" id="PS51173"/>
    </source>
</evidence>
<dbReference type="InterPro" id="IPR018087">
    <property type="entry name" value="Glyco_hydro_5_CS"/>
</dbReference>
<organism evidence="11 12">
    <name type="scientific">Dictyobacter alpinus</name>
    <dbReference type="NCBI Taxonomy" id="2014873"/>
    <lineage>
        <taxon>Bacteria</taxon>
        <taxon>Bacillati</taxon>
        <taxon>Chloroflexota</taxon>
        <taxon>Ktedonobacteria</taxon>
        <taxon>Ktedonobacterales</taxon>
        <taxon>Dictyobacteraceae</taxon>
        <taxon>Dictyobacter</taxon>
    </lineage>
</organism>
<dbReference type="GO" id="GO:0030245">
    <property type="term" value="P:cellulose catabolic process"/>
    <property type="evidence" value="ECO:0007669"/>
    <property type="project" value="UniProtKB-KW"/>
</dbReference>
<keyword evidence="5" id="KW-0136">Cellulose degradation</keyword>
<dbReference type="InterPro" id="IPR001919">
    <property type="entry name" value="CBD2"/>
</dbReference>
<dbReference type="PROSITE" id="PS00659">
    <property type="entry name" value="GLYCOSYL_HYDROL_F5"/>
    <property type="match status" value="1"/>
</dbReference>
<feature type="compositionally biased region" description="Pro residues" evidence="9">
    <location>
        <begin position="522"/>
        <end position="546"/>
    </location>
</feature>
<name>A0A402BFP4_9CHLR</name>
<keyword evidence="12" id="KW-1185">Reference proteome</keyword>
<keyword evidence="4" id="KW-0378">Hydrolase</keyword>
<evidence type="ECO:0000256" key="2">
    <source>
        <dbReference type="ARBA" id="ARBA00012601"/>
    </source>
</evidence>